<dbReference type="EMBL" id="BAAANN010000002">
    <property type="protein sequence ID" value="GAA1941535.1"/>
    <property type="molecule type" value="Genomic_DNA"/>
</dbReference>
<evidence type="ECO:0000256" key="1">
    <source>
        <dbReference type="SAM" id="MobiDB-lite"/>
    </source>
</evidence>
<dbReference type="RefSeq" id="WP_344413090.1">
    <property type="nucleotide sequence ID" value="NZ_BAAANN010000002.1"/>
</dbReference>
<keyword evidence="3" id="KW-1185">Reference proteome</keyword>
<evidence type="ECO:0000313" key="2">
    <source>
        <dbReference type="EMBL" id="GAA1941535.1"/>
    </source>
</evidence>
<reference evidence="2 3" key="1">
    <citation type="journal article" date="2019" name="Int. J. Syst. Evol. Microbiol.">
        <title>The Global Catalogue of Microorganisms (GCM) 10K type strain sequencing project: providing services to taxonomists for standard genome sequencing and annotation.</title>
        <authorList>
            <consortium name="The Broad Institute Genomics Platform"/>
            <consortium name="The Broad Institute Genome Sequencing Center for Infectious Disease"/>
            <person name="Wu L."/>
            <person name="Ma J."/>
        </authorList>
    </citation>
    <scope>NUCLEOTIDE SEQUENCE [LARGE SCALE GENOMIC DNA]</scope>
    <source>
        <strain evidence="2 3">JCM 14545</strain>
    </source>
</reference>
<organism evidence="2 3">
    <name type="scientific">Amycolatopsis minnesotensis</name>
    <dbReference type="NCBI Taxonomy" id="337894"/>
    <lineage>
        <taxon>Bacteria</taxon>
        <taxon>Bacillati</taxon>
        <taxon>Actinomycetota</taxon>
        <taxon>Actinomycetes</taxon>
        <taxon>Pseudonocardiales</taxon>
        <taxon>Pseudonocardiaceae</taxon>
        <taxon>Amycolatopsis</taxon>
    </lineage>
</organism>
<name>A0ABN2Q2G4_9PSEU</name>
<protein>
    <submittedName>
        <fullName evidence="2">Uncharacterized protein</fullName>
    </submittedName>
</protein>
<proteinExistence type="predicted"/>
<gene>
    <name evidence="2" type="ORF">GCM10009754_06090</name>
</gene>
<dbReference type="Proteomes" id="UP001501116">
    <property type="component" value="Unassembled WGS sequence"/>
</dbReference>
<evidence type="ECO:0000313" key="3">
    <source>
        <dbReference type="Proteomes" id="UP001501116"/>
    </source>
</evidence>
<accession>A0ABN2Q2G4</accession>
<sequence length="167" mass="19198">MEFHLTLTPPGKTAEPLDEPMGEFDLNDYEQVAMYACELLGQTDARFSIGGFGQSDWNFDIMTDFSAVAEALPVFVDFVHSRRYGELDLYPQGVERTLKFFPEKDMVRIECESRTEYWRPDPCVEIMDFDTLDSMLQNLAANFAKSVQIVCPELSSREPLNSWLSWV</sequence>
<comment type="caution">
    <text evidence="2">The sequence shown here is derived from an EMBL/GenBank/DDBJ whole genome shotgun (WGS) entry which is preliminary data.</text>
</comment>
<feature type="region of interest" description="Disordered" evidence="1">
    <location>
        <begin position="1"/>
        <end position="20"/>
    </location>
</feature>